<dbReference type="PANTHER" id="PTHR45527:SF10">
    <property type="entry name" value="PYOCHELIN SYNTHASE PCHF"/>
    <property type="match status" value="1"/>
</dbReference>
<evidence type="ECO:0000256" key="7">
    <source>
        <dbReference type="ARBA" id="ARBA00022598"/>
    </source>
</evidence>
<name>A0A5D3F4U1_9ACTN</name>
<evidence type="ECO:0000256" key="3">
    <source>
        <dbReference type="ARBA" id="ARBA00007380"/>
    </source>
</evidence>
<dbReference type="InterPro" id="IPR020806">
    <property type="entry name" value="PKS_PP-bd"/>
</dbReference>
<dbReference type="Proteomes" id="UP000323505">
    <property type="component" value="Unassembled WGS sequence"/>
</dbReference>
<dbReference type="InterPro" id="IPR057737">
    <property type="entry name" value="Condensation_MtbB-like"/>
</dbReference>
<dbReference type="GO" id="GO:0016874">
    <property type="term" value="F:ligase activity"/>
    <property type="evidence" value="ECO:0007669"/>
    <property type="project" value="UniProtKB-KW"/>
</dbReference>
<organism evidence="10 11">
    <name type="scientific">Actinomadura decatromicini</name>
    <dbReference type="NCBI Taxonomy" id="2604572"/>
    <lineage>
        <taxon>Bacteria</taxon>
        <taxon>Bacillati</taxon>
        <taxon>Actinomycetota</taxon>
        <taxon>Actinomycetes</taxon>
        <taxon>Streptosporangiales</taxon>
        <taxon>Thermomonosporaceae</taxon>
        <taxon>Actinomadura</taxon>
    </lineage>
</organism>
<evidence type="ECO:0000259" key="9">
    <source>
        <dbReference type="PROSITE" id="PS50075"/>
    </source>
</evidence>
<dbReference type="InterPro" id="IPR006162">
    <property type="entry name" value="Ppantetheine_attach_site"/>
</dbReference>
<dbReference type="GO" id="GO:0072330">
    <property type="term" value="P:monocarboxylic acid biosynthetic process"/>
    <property type="evidence" value="ECO:0007669"/>
    <property type="project" value="UniProtKB-ARBA"/>
</dbReference>
<dbReference type="Pfam" id="PF00501">
    <property type="entry name" value="AMP-binding"/>
    <property type="match status" value="2"/>
</dbReference>
<evidence type="ECO:0000313" key="10">
    <source>
        <dbReference type="EMBL" id="TYK44027.1"/>
    </source>
</evidence>
<evidence type="ECO:0000256" key="5">
    <source>
        <dbReference type="ARBA" id="ARBA00022450"/>
    </source>
</evidence>
<dbReference type="InterPro" id="IPR042099">
    <property type="entry name" value="ANL_N_sf"/>
</dbReference>
<dbReference type="SUPFAM" id="SSF56801">
    <property type="entry name" value="Acetyl-CoA synthetase-like"/>
    <property type="match status" value="2"/>
</dbReference>
<dbReference type="InterPro" id="IPR020845">
    <property type="entry name" value="AMP-binding_CS"/>
</dbReference>
<comment type="pathway">
    <text evidence="2">Siderophore biosynthesis; mycobactin biosynthesis.</text>
</comment>
<dbReference type="InterPro" id="IPR045851">
    <property type="entry name" value="AMP-bd_C_sf"/>
</dbReference>
<dbReference type="FunFam" id="1.10.1200.10:FF:000016">
    <property type="entry name" value="Non-ribosomal peptide synthase"/>
    <property type="match status" value="1"/>
</dbReference>
<dbReference type="InterPro" id="IPR001242">
    <property type="entry name" value="Condensation_dom"/>
</dbReference>
<feature type="domain" description="Carrier" evidence="9">
    <location>
        <begin position="149"/>
        <end position="222"/>
    </location>
</feature>
<dbReference type="FunFam" id="3.30.559.10:FF:000023">
    <property type="entry name" value="Non-ribosomal peptide synthetase"/>
    <property type="match status" value="2"/>
</dbReference>
<sequence>MSVLCAMTETAMRSSCLSAQGRLLSPNDLEAAVNELTGSPCRTIQTVPGGNLTALVESVPGAGPSARQVRSAVIDACGAVVETVAFVDPGSLTGDRAELVNRYRRGLLPVRDVDTLAAPPVPLDTALDTERPGSQIAGRTHAQVLPPQAPAMEEIAGAAADLLGVRPEDLDHGEDLIALGLDSVRIMQLANDWLRQGLDVKFTDLVEAPTIESWHALLQSCGAVTLPRSKPEPVDRDAPFALTPLQHAYWFGRRDRQVLGGVGCHFYIEFDGLAIDRAALERAARALFERHDLLRARFLDDGTQQVLPHSPWPGLTVHDLSTAEDAEEALLRTRERLSHRRLDVERGEVLDLTLSLLPGGAYRLHVNIDLLVADVRSIQIVLEDLGALYRGEDAELPPLTYSFREYLAEREPLRAKDHEAGRRYWAERLPELPPGPPLPLAVDPERVEQVRVVRRDRGLTAGERDRLAERARAHGVTLPMVMAAALAEVVGLWSGAPRFVLNVPLFDRQAIHPDVEHMVADFSNLVLLEVDLSRPRTFAERVAALQARFQRDAAHSAYSGVEVLRDLNRGGRHDQVTAPVVFTSALGMGDLVGADVQRSLGRLGSMLSQTPQVWIDHQVVEIDGGLLINWDAVEELFPPGVLDGMADAHNRLLDWLLEDDWDAAVPPLVPAAQLAVRETVNDTAAPLPEGTLHERFFELARRAPARPAVHHAAGPAISYGELADQALRVAGFLYRNGVRPGDAVAVCLPKGPGQIAAVLGVLAAGAMYVPVGVDQPPARREQIVRRADARFTLTLTPDELPGVPPLDAPVDVDPESSAYVIFTSGSTGEPKGVEVSHRAALNTVLDVNARFGITGDDRVLAVSALDFDLSVWDVFGLLSAGAALVMINEDERRDAAQWARLVNDHQVTVWNTVPALLDMLLIAADDPLPSLRLALVSGDWVPLDLSARLEHAAPRCRLIALGGATEAAIWSNYCPVPPRIPSEWVSVPYGRPLTNQCFRVVDPQGRDCPDWGRGELWIGGAGVARGYRGDPDTTAAKFVEHDGVRWYRTGDMGRYWPDGTLEFLGRIDHQVKIRGHRIELGEIEAALLSHPQVERAMATTVESAAQQLAAVIVPTGDRRRPDEDDLRAHLAQHLPPYMVPEHIAQLPALPLTANGKVDRAAVRTILGGELAGRAERFEPPRPGIESVMAAIWTEVLNVPAVGRDQNFFALGGDSLLATRLILRLRAAGVAGAELTNLFDNPELAAFAQTARLGEEEAPEASVLRADPEHRYEPFPPTEVQRAYWFGRTDDFALGGVGCHFYTEYDFDGLDLPRFGAAWNRLIERHEMLRAVFQPDGAQRILPTAPELTIPVTEAGDGAADQALAELRESMSHQLIDVTRWPLFDVRAVRYGEGRVRIGVSFDNIVFDALSIMTLLRELDAVYHDPDAELPPTGPSFRDYVLTVHPDPKARRDAEEYWSSRVAELPPAPQLPLANDPAGLGRPRFTRRQIRVPAEQWRTVKDTARRHGLTLSTVLATAFADALGAWSARRDMTINLTLFDRRQVHPDIDTVLGDFTSLLLVAYEPGETWLDSARRLQRRVARDLDHSDVSALWVMRELAKRTGSSDVAMPVVFTSTLGVAGEDGALTGTLFADPVWGVSQTPQVWIDHQVVEVDGGLVVNWDAVEDLFPPGVLDAMTDGYGRLLEWLLESDWDTAAPSLVPASQLAVRAAANDTAAPVPEGTLHGRFFERARRDPSRAAIHPGISYGELAGRALRAAGFLREHGVRPGEAVAVSLPKGPDQVAAVLGVLAAGALYVPIGVDQPEARREQIMRRADARLLLTELPEGEPLDAPVEVKPDASAYVIFTSGSTGEPKGVEVSHRAALNTVLDVNARFGVGEDDRVLAVSALDFDLSVWDVFGTLSAGGSLVTVDEDDRRDAARWARLVAEHRVTVWNTVPALLDMLLVAERGQVGSLRLAMVSGDWVPLDMSARLARVAPECGLIALGGATEAAIWSNYCPVPAEVPPEWVSVPYGRPLANQCFRVVDSLGRDCPDWAPGELWIGGAGVAEGYRGDPDTTRAKFVEHEGMRWYRTGDMGRYWPDGTLEFLGRVDHQVKVRGHRIELGEIEAALLSHPDVKRAVATTVGGAARGLAALVVPAGDLDADDLRDRLAERLPPYMIPEPVVQVPDLPLTPNGKVDRNALHRLVEEHGDGQVEDAPPTGPVEEALARIWEALLDVPGVGRHQNFVTLGGDSVLATRLAEEIRIEFGVELPLRTLFAEPTIAEHAALVERHHHDGAFDDGAFEEGTI</sequence>
<dbReference type="FunFam" id="3.30.559.30:FF:000006">
    <property type="entry name" value="Yersiniabactin polyketide/non-ribosomal peptide synthetase"/>
    <property type="match status" value="2"/>
</dbReference>
<dbReference type="Gene3D" id="1.10.1200.10">
    <property type="entry name" value="ACP-like"/>
    <property type="match status" value="3"/>
</dbReference>
<dbReference type="FunFam" id="3.30.300.30:FF:000015">
    <property type="entry name" value="Nonribosomal peptide synthase SidD"/>
    <property type="match status" value="1"/>
</dbReference>
<reference evidence="10 11" key="1">
    <citation type="submission" date="2019-08" db="EMBL/GenBank/DDBJ databases">
        <title>Actinomadura sp. nov. CYP1-5 isolated from mountain soil.</title>
        <authorList>
            <person name="Songsumanus A."/>
            <person name="Kuncharoen N."/>
            <person name="Kudo T."/>
            <person name="Yuki M."/>
            <person name="Igarashi Y."/>
            <person name="Tanasupawat S."/>
        </authorList>
    </citation>
    <scope>NUCLEOTIDE SEQUENCE [LARGE SCALE GENOMIC DNA]</scope>
    <source>
        <strain evidence="10 11">CYP1-5</strain>
    </source>
</reference>
<evidence type="ECO:0000256" key="2">
    <source>
        <dbReference type="ARBA" id="ARBA00005102"/>
    </source>
</evidence>
<evidence type="ECO:0000256" key="1">
    <source>
        <dbReference type="ARBA" id="ARBA00001957"/>
    </source>
</evidence>
<dbReference type="InterPro" id="IPR010071">
    <property type="entry name" value="AA_adenyl_dom"/>
</dbReference>
<dbReference type="NCBIfam" id="TIGR01733">
    <property type="entry name" value="AA-adenyl-dom"/>
    <property type="match status" value="2"/>
</dbReference>
<dbReference type="GO" id="GO:0005737">
    <property type="term" value="C:cytoplasm"/>
    <property type="evidence" value="ECO:0007669"/>
    <property type="project" value="TreeGrafter"/>
</dbReference>
<dbReference type="Gene3D" id="3.30.559.10">
    <property type="entry name" value="Chloramphenicol acetyltransferase-like domain"/>
    <property type="match status" value="2"/>
</dbReference>
<dbReference type="Gene3D" id="3.40.50.12780">
    <property type="entry name" value="N-terminal domain of ligase-like"/>
    <property type="match status" value="2"/>
</dbReference>
<dbReference type="FunFam" id="3.40.50.12780:FF:000012">
    <property type="entry name" value="Non-ribosomal peptide synthetase"/>
    <property type="match status" value="2"/>
</dbReference>
<accession>A0A5D3F4U1</accession>
<dbReference type="Pfam" id="PF00550">
    <property type="entry name" value="PP-binding"/>
    <property type="match status" value="3"/>
</dbReference>
<dbReference type="SMART" id="SM00823">
    <property type="entry name" value="PKS_PP"/>
    <property type="match status" value="3"/>
</dbReference>
<dbReference type="Gene3D" id="3.30.559.30">
    <property type="entry name" value="Nonribosomal peptide synthetase, condensation domain"/>
    <property type="match status" value="2"/>
</dbReference>
<comment type="cofactor">
    <cofactor evidence="1">
        <name>pantetheine 4'-phosphate</name>
        <dbReference type="ChEBI" id="CHEBI:47942"/>
    </cofactor>
</comment>
<comment type="similarity">
    <text evidence="3">Belongs to the ATP-dependent AMP-binding enzyme family. MbtB subfamily.</text>
</comment>
<dbReference type="PANTHER" id="PTHR45527">
    <property type="entry name" value="NONRIBOSOMAL PEPTIDE SYNTHETASE"/>
    <property type="match status" value="1"/>
</dbReference>
<evidence type="ECO:0000256" key="4">
    <source>
        <dbReference type="ARBA" id="ARBA00016743"/>
    </source>
</evidence>
<dbReference type="PROSITE" id="PS00012">
    <property type="entry name" value="PHOSPHOPANTETHEINE"/>
    <property type="match status" value="1"/>
</dbReference>
<dbReference type="PROSITE" id="PS00455">
    <property type="entry name" value="AMP_BINDING"/>
    <property type="match status" value="2"/>
</dbReference>
<evidence type="ECO:0000256" key="6">
    <source>
        <dbReference type="ARBA" id="ARBA00022553"/>
    </source>
</evidence>
<dbReference type="GO" id="GO:0044550">
    <property type="term" value="P:secondary metabolite biosynthetic process"/>
    <property type="evidence" value="ECO:0007669"/>
    <property type="project" value="TreeGrafter"/>
</dbReference>
<evidence type="ECO:0000313" key="11">
    <source>
        <dbReference type="Proteomes" id="UP000323505"/>
    </source>
</evidence>
<dbReference type="GO" id="GO:0043041">
    <property type="term" value="P:amino acid activation for nonribosomal peptide biosynthetic process"/>
    <property type="evidence" value="ECO:0007669"/>
    <property type="project" value="TreeGrafter"/>
</dbReference>
<dbReference type="EMBL" id="VSRQ01000009">
    <property type="protein sequence ID" value="TYK44027.1"/>
    <property type="molecule type" value="Genomic_DNA"/>
</dbReference>
<keyword evidence="11" id="KW-1185">Reference proteome</keyword>
<dbReference type="Pfam" id="PF13193">
    <property type="entry name" value="AMP-binding_C"/>
    <property type="match status" value="2"/>
</dbReference>
<keyword evidence="6" id="KW-0597">Phosphoprotein</keyword>
<evidence type="ECO:0000256" key="8">
    <source>
        <dbReference type="ARBA" id="ARBA00033440"/>
    </source>
</evidence>
<dbReference type="InterPro" id="IPR023213">
    <property type="entry name" value="CAT-like_dom_sf"/>
</dbReference>
<dbReference type="Gene3D" id="3.30.300.30">
    <property type="match status" value="2"/>
</dbReference>
<dbReference type="CDD" id="cd12114">
    <property type="entry name" value="A_NRPS_TlmIV_like"/>
    <property type="match status" value="2"/>
</dbReference>
<protein>
    <recommendedName>
        <fullName evidence="4">Phenyloxazoline synthase MbtB</fullName>
    </recommendedName>
    <alternativeName>
        <fullName evidence="8">Mycobactin synthetase protein B</fullName>
    </alternativeName>
</protein>
<keyword evidence="5" id="KW-0596">Phosphopantetheine</keyword>
<feature type="domain" description="Carrier" evidence="9">
    <location>
        <begin position="2197"/>
        <end position="2272"/>
    </location>
</feature>
<feature type="domain" description="Carrier" evidence="9">
    <location>
        <begin position="1179"/>
        <end position="1254"/>
    </location>
</feature>
<dbReference type="Pfam" id="PF00668">
    <property type="entry name" value="Condensation"/>
    <property type="match status" value="2"/>
</dbReference>
<dbReference type="GO" id="GO:0031177">
    <property type="term" value="F:phosphopantetheine binding"/>
    <property type="evidence" value="ECO:0007669"/>
    <property type="project" value="InterPro"/>
</dbReference>
<dbReference type="InterPro" id="IPR036736">
    <property type="entry name" value="ACP-like_sf"/>
</dbReference>
<dbReference type="SUPFAM" id="SSF52777">
    <property type="entry name" value="CoA-dependent acyltransferases"/>
    <property type="match status" value="4"/>
</dbReference>
<dbReference type="GO" id="GO:0008610">
    <property type="term" value="P:lipid biosynthetic process"/>
    <property type="evidence" value="ECO:0007669"/>
    <property type="project" value="UniProtKB-ARBA"/>
</dbReference>
<dbReference type="InterPro" id="IPR025110">
    <property type="entry name" value="AMP-bd_C"/>
</dbReference>
<dbReference type="InterPro" id="IPR000873">
    <property type="entry name" value="AMP-dep_synth/lig_dom"/>
</dbReference>
<dbReference type="PROSITE" id="PS50075">
    <property type="entry name" value="CARRIER"/>
    <property type="match status" value="3"/>
</dbReference>
<dbReference type="InterPro" id="IPR009081">
    <property type="entry name" value="PP-bd_ACP"/>
</dbReference>
<dbReference type="SUPFAM" id="SSF47336">
    <property type="entry name" value="ACP-like"/>
    <property type="match status" value="3"/>
</dbReference>
<keyword evidence="7" id="KW-0436">Ligase</keyword>
<comment type="caution">
    <text evidence="10">The sequence shown here is derived from an EMBL/GenBank/DDBJ whole genome shotgun (WGS) entry which is preliminary data.</text>
</comment>
<gene>
    <name evidence="10" type="ORF">FXF68_35500</name>
</gene>
<proteinExistence type="inferred from homology"/>
<dbReference type="CDD" id="cd19535">
    <property type="entry name" value="Cyc_NRPS"/>
    <property type="match status" value="2"/>
</dbReference>